<dbReference type="SUPFAM" id="SSF54695">
    <property type="entry name" value="POZ domain"/>
    <property type="match status" value="1"/>
</dbReference>
<dbReference type="Pfam" id="PF00651">
    <property type="entry name" value="BTB"/>
    <property type="match status" value="1"/>
</dbReference>
<accession>A0AAG5DPD2</accession>
<dbReference type="SMART" id="SM00225">
    <property type="entry name" value="BTB"/>
    <property type="match status" value="1"/>
</dbReference>
<feature type="domain" description="BTB" evidence="1">
    <location>
        <begin position="33"/>
        <end position="98"/>
    </location>
</feature>
<organism evidence="2 3">
    <name type="scientific">Anopheles atroparvus</name>
    <name type="common">European mosquito</name>
    <dbReference type="NCBI Taxonomy" id="41427"/>
    <lineage>
        <taxon>Eukaryota</taxon>
        <taxon>Metazoa</taxon>
        <taxon>Ecdysozoa</taxon>
        <taxon>Arthropoda</taxon>
        <taxon>Hexapoda</taxon>
        <taxon>Insecta</taxon>
        <taxon>Pterygota</taxon>
        <taxon>Neoptera</taxon>
        <taxon>Endopterygota</taxon>
        <taxon>Diptera</taxon>
        <taxon>Nematocera</taxon>
        <taxon>Culicoidea</taxon>
        <taxon>Culicidae</taxon>
        <taxon>Anophelinae</taxon>
        <taxon>Anopheles</taxon>
    </lineage>
</organism>
<dbReference type="Gene3D" id="3.30.710.10">
    <property type="entry name" value="Potassium Channel Kv1.1, Chain A"/>
    <property type="match status" value="1"/>
</dbReference>
<name>A0AAG5DPD2_ANOAO</name>
<dbReference type="InterPro" id="IPR051481">
    <property type="entry name" value="BTB-POZ/Galectin-3-binding"/>
</dbReference>
<evidence type="ECO:0000259" key="1">
    <source>
        <dbReference type="PROSITE" id="PS50097"/>
    </source>
</evidence>
<sequence>MNKKDAPLETMAKEQYDEFGQRFNELRKSKHLVDCSFRVGDLVFHCHKLILSAASPVFETMFYGSLAEKQTVNISDINPSVFERLMDYIYAGAVDFDAMHNIEELLELYYCAEKYMIDSLHQQCVSYFGQNIKPHNVLKILDIAYRMNLDDIIYLCMCVLKHFLNSGMSLSNIILESNHHLSKNCVDLILEDNYEVKDNIICMIRAWCIAECEQNRLKVSRDSIKTVLEKIELSDTMRDTIVSCNYMNFKPLAGDKCGWTPVQRIRYKAVRPLIIGDEMDFESSISTNRFIVIKSLSINSRMLPQLNVTDIRQETYTEKLIVEISTKCSNNRQKIYRKEHRICDVAFNGSLQVCLDEQIILFPDIVYLIRLKWDADSLGYEYPRSILSSYGKSKQLLINFSENIYLQNLGSIFNGIVCDLYK</sequence>
<dbReference type="PANTHER" id="PTHR24410">
    <property type="entry name" value="HL07962P-RELATED"/>
    <property type="match status" value="1"/>
</dbReference>
<protein>
    <recommendedName>
        <fullName evidence="1">BTB domain-containing protein</fullName>
    </recommendedName>
</protein>
<dbReference type="InterPro" id="IPR011333">
    <property type="entry name" value="SKP1/BTB/POZ_sf"/>
</dbReference>
<dbReference type="InterPro" id="IPR000210">
    <property type="entry name" value="BTB/POZ_dom"/>
</dbReference>
<dbReference type="PROSITE" id="PS50097">
    <property type="entry name" value="BTB"/>
    <property type="match status" value="1"/>
</dbReference>
<dbReference type="AlphaFoldDB" id="A0AAG5DPD2"/>
<reference evidence="2" key="1">
    <citation type="submission" date="2024-04" db="UniProtKB">
        <authorList>
            <consortium name="EnsemblMetazoa"/>
        </authorList>
    </citation>
    <scope>IDENTIFICATION</scope>
    <source>
        <strain evidence="2">EBRO</strain>
    </source>
</reference>
<evidence type="ECO:0000313" key="2">
    <source>
        <dbReference type="EnsemblMetazoa" id="ENSAATROPP012996"/>
    </source>
</evidence>
<dbReference type="EnsemblMetazoa" id="ENSAATROPT014256">
    <property type="protein sequence ID" value="ENSAATROPP012996"/>
    <property type="gene ID" value="ENSAATROPG011566"/>
</dbReference>
<keyword evidence="3" id="KW-1185">Reference proteome</keyword>
<dbReference type="PANTHER" id="PTHR24410:SF47">
    <property type="entry name" value="BTB DOMAIN-CONTAINING PROTEIN"/>
    <property type="match status" value="1"/>
</dbReference>
<proteinExistence type="predicted"/>
<dbReference type="Proteomes" id="UP000075880">
    <property type="component" value="Unassembled WGS sequence"/>
</dbReference>
<dbReference type="CDD" id="cd18186">
    <property type="entry name" value="BTB_POZ_ZBTB_KLHL-like"/>
    <property type="match status" value="1"/>
</dbReference>
<evidence type="ECO:0000313" key="3">
    <source>
        <dbReference type="Proteomes" id="UP000075880"/>
    </source>
</evidence>